<dbReference type="SUPFAM" id="SSF54909">
    <property type="entry name" value="Dimeric alpha+beta barrel"/>
    <property type="match status" value="1"/>
</dbReference>
<dbReference type="PROSITE" id="PS51725">
    <property type="entry name" value="ABM"/>
    <property type="match status" value="1"/>
</dbReference>
<comment type="caution">
    <text evidence="2">The sequence shown here is derived from an EMBL/GenBank/DDBJ whole genome shotgun (WGS) entry which is preliminary data.</text>
</comment>
<dbReference type="Pfam" id="PF03992">
    <property type="entry name" value="ABM"/>
    <property type="match status" value="1"/>
</dbReference>
<feature type="domain" description="ABM" evidence="1">
    <location>
        <begin position="2"/>
        <end position="90"/>
    </location>
</feature>
<dbReference type="PANTHER" id="PTHR33336:SF3">
    <property type="entry name" value="ABM DOMAIN-CONTAINING PROTEIN"/>
    <property type="match status" value="1"/>
</dbReference>
<evidence type="ECO:0000259" key="1">
    <source>
        <dbReference type="PROSITE" id="PS51725"/>
    </source>
</evidence>
<evidence type="ECO:0000313" key="2">
    <source>
        <dbReference type="EMBL" id="HJD53339.1"/>
    </source>
</evidence>
<name>A0A9D2UJ45_9BACT</name>
<accession>A0A9D2UJ45</accession>
<protein>
    <submittedName>
        <fullName evidence="2">Antibiotic biosynthesis monooxygenase</fullName>
    </submittedName>
</protein>
<dbReference type="AlphaFoldDB" id="A0A9D2UJ45"/>
<evidence type="ECO:0000313" key="3">
    <source>
        <dbReference type="Proteomes" id="UP000787625"/>
    </source>
</evidence>
<keyword evidence="2" id="KW-0560">Oxidoreductase</keyword>
<keyword evidence="2" id="KW-0503">Monooxygenase</keyword>
<dbReference type="Proteomes" id="UP000787625">
    <property type="component" value="Unassembled WGS sequence"/>
</dbReference>
<gene>
    <name evidence="2" type="ORF">IAA93_06420</name>
</gene>
<dbReference type="GO" id="GO:0004497">
    <property type="term" value="F:monooxygenase activity"/>
    <property type="evidence" value="ECO:0007669"/>
    <property type="project" value="UniProtKB-KW"/>
</dbReference>
<dbReference type="EMBL" id="DWUP01000149">
    <property type="protein sequence ID" value="HJD53339.1"/>
    <property type="molecule type" value="Genomic_DNA"/>
</dbReference>
<organism evidence="2 3">
    <name type="scientific">Candidatus Avibacteroides avistercoris</name>
    <dbReference type="NCBI Taxonomy" id="2840690"/>
    <lineage>
        <taxon>Bacteria</taxon>
        <taxon>Pseudomonadati</taxon>
        <taxon>Bacteroidota</taxon>
        <taxon>Bacteroidia</taxon>
        <taxon>Bacteroidales</taxon>
        <taxon>Bacteroidaceae</taxon>
        <taxon>Bacteroidaceae incertae sedis</taxon>
        <taxon>Candidatus Avibacteroides</taxon>
    </lineage>
</organism>
<dbReference type="PANTHER" id="PTHR33336">
    <property type="entry name" value="QUINOL MONOOXYGENASE YGIN-RELATED"/>
    <property type="match status" value="1"/>
</dbReference>
<reference evidence="2" key="1">
    <citation type="journal article" date="2021" name="PeerJ">
        <title>Extensive microbial diversity within the chicken gut microbiome revealed by metagenomics and culture.</title>
        <authorList>
            <person name="Gilroy R."/>
            <person name="Ravi A."/>
            <person name="Getino M."/>
            <person name="Pursley I."/>
            <person name="Horton D.L."/>
            <person name="Alikhan N.F."/>
            <person name="Baker D."/>
            <person name="Gharbi K."/>
            <person name="Hall N."/>
            <person name="Watson M."/>
            <person name="Adriaenssens E.M."/>
            <person name="Foster-Nyarko E."/>
            <person name="Jarju S."/>
            <person name="Secka A."/>
            <person name="Antonio M."/>
            <person name="Oren A."/>
            <person name="Chaudhuri R.R."/>
            <person name="La Ragione R."/>
            <person name="Hildebrand F."/>
            <person name="Pallen M.J."/>
        </authorList>
    </citation>
    <scope>NUCLEOTIDE SEQUENCE</scope>
    <source>
        <strain evidence="2">MalCec1-1739</strain>
    </source>
</reference>
<dbReference type="InterPro" id="IPR007138">
    <property type="entry name" value="ABM_dom"/>
</dbReference>
<reference evidence="2" key="2">
    <citation type="submission" date="2021-04" db="EMBL/GenBank/DDBJ databases">
        <authorList>
            <person name="Gilroy R."/>
        </authorList>
    </citation>
    <scope>NUCLEOTIDE SEQUENCE</scope>
    <source>
        <strain evidence="2">MalCec1-1739</strain>
    </source>
</reference>
<proteinExistence type="predicted"/>
<dbReference type="Gene3D" id="3.30.70.100">
    <property type="match status" value="1"/>
</dbReference>
<dbReference type="InterPro" id="IPR050744">
    <property type="entry name" value="AI-2_Isomerase_LsrG"/>
</dbReference>
<dbReference type="InterPro" id="IPR011008">
    <property type="entry name" value="Dimeric_a/b-barrel"/>
</dbReference>
<sequence length="92" mass="10587">MIRINLFISVKTEKRARLLDVATSLTEASLKDDGCVAYDIFESHTRPDVLMICETWRDEAALTAHESAPHFTTLVPQLRELSDEMKSERFQF</sequence>